<gene>
    <name evidence="1" type="ORF">ESY86_15590</name>
</gene>
<evidence type="ECO:0000313" key="2">
    <source>
        <dbReference type="Proteomes" id="UP000321578"/>
    </source>
</evidence>
<dbReference type="Proteomes" id="UP000321578">
    <property type="component" value="Unassembled WGS sequence"/>
</dbReference>
<comment type="caution">
    <text evidence="1">The sequence shown here is derived from an EMBL/GenBank/DDBJ whole genome shotgun (WGS) entry which is preliminary data.</text>
</comment>
<sequence>MMKNTINLVSFIIAASLITISCSNDDKPEDIAQQQSTYINYSVAGNQVNDTFNITVEGISNPNITAVANVFPESDSPTLKKALIVFLNSGMLGVTMSIPARTGLVEILDDHPHFDMSFVFFDEQVELQANSISVEVQEIERNDIFITHIKGNFEGIAVYKHIVNGDEVEEPHIVDGEFEYYVPQ</sequence>
<name>A0A5C6ZDY7_9FLAO</name>
<keyword evidence="2" id="KW-1185">Reference proteome</keyword>
<dbReference type="RefSeq" id="WP_147087518.1">
    <property type="nucleotide sequence ID" value="NZ_VORN01000019.1"/>
</dbReference>
<dbReference type="AlphaFoldDB" id="A0A5C6ZDY7"/>
<reference evidence="1 2" key="1">
    <citation type="submission" date="2019-08" db="EMBL/GenBank/DDBJ databases">
        <title>Genomes of Subsaximicrobium wynnwilliamsii strains.</title>
        <authorList>
            <person name="Bowman J.P."/>
        </authorList>
    </citation>
    <scope>NUCLEOTIDE SEQUENCE [LARGE SCALE GENOMIC DNA]</scope>
    <source>
        <strain evidence="1 2">2-80-2</strain>
    </source>
</reference>
<organism evidence="1 2">
    <name type="scientific">Subsaximicrobium wynnwilliamsii</name>
    <dbReference type="NCBI Taxonomy" id="291179"/>
    <lineage>
        <taxon>Bacteria</taxon>
        <taxon>Pseudomonadati</taxon>
        <taxon>Bacteroidota</taxon>
        <taxon>Flavobacteriia</taxon>
        <taxon>Flavobacteriales</taxon>
        <taxon>Flavobacteriaceae</taxon>
        <taxon>Subsaximicrobium</taxon>
    </lineage>
</organism>
<dbReference type="PROSITE" id="PS51257">
    <property type="entry name" value="PROKAR_LIPOPROTEIN"/>
    <property type="match status" value="1"/>
</dbReference>
<proteinExistence type="predicted"/>
<accession>A0A5C6ZDY7</accession>
<evidence type="ECO:0000313" key="1">
    <source>
        <dbReference type="EMBL" id="TXD87735.1"/>
    </source>
</evidence>
<protein>
    <submittedName>
        <fullName evidence="1">Uncharacterized protein</fullName>
    </submittedName>
</protein>
<dbReference type="OrthoDB" id="9959591at2"/>
<dbReference type="EMBL" id="VORO01000020">
    <property type="protein sequence ID" value="TXD87735.1"/>
    <property type="molecule type" value="Genomic_DNA"/>
</dbReference>